<dbReference type="SUPFAM" id="SSF56219">
    <property type="entry name" value="DNase I-like"/>
    <property type="match status" value="1"/>
</dbReference>
<organism evidence="2 3">
    <name type="scientific">Patella caerulea</name>
    <name type="common">Rayed Mediterranean limpet</name>
    <dbReference type="NCBI Taxonomy" id="87958"/>
    <lineage>
        <taxon>Eukaryota</taxon>
        <taxon>Metazoa</taxon>
        <taxon>Spiralia</taxon>
        <taxon>Lophotrochozoa</taxon>
        <taxon>Mollusca</taxon>
        <taxon>Gastropoda</taxon>
        <taxon>Patellogastropoda</taxon>
        <taxon>Patelloidea</taxon>
        <taxon>Patellidae</taxon>
        <taxon>Patella</taxon>
    </lineage>
</organism>
<evidence type="ECO:0000313" key="3">
    <source>
        <dbReference type="Proteomes" id="UP001347796"/>
    </source>
</evidence>
<gene>
    <name evidence="2" type="ORF">SNE40_013347</name>
</gene>
<dbReference type="PANTHER" id="PTHR33395:SF22">
    <property type="entry name" value="REVERSE TRANSCRIPTASE DOMAIN-CONTAINING PROTEIN"/>
    <property type="match status" value="1"/>
</dbReference>
<dbReference type="GO" id="GO:0031012">
    <property type="term" value="C:extracellular matrix"/>
    <property type="evidence" value="ECO:0007669"/>
    <property type="project" value="TreeGrafter"/>
</dbReference>
<dbReference type="PANTHER" id="PTHR33395">
    <property type="entry name" value="TRANSCRIPTASE, PUTATIVE-RELATED-RELATED"/>
    <property type="match status" value="1"/>
</dbReference>
<dbReference type="GO" id="GO:0061343">
    <property type="term" value="P:cell adhesion involved in heart morphogenesis"/>
    <property type="evidence" value="ECO:0007669"/>
    <property type="project" value="TreeGrafter"/>
</dbReference>
<dbReference type="AlphaFoldDB" id="A0AAN8JM74"/>
<dbReference type="Proteomes" id="UP001347796">
    <property type="component" value="Unassembled WGS sequence"/>
</dbReference>
<dbReference type="InterPro" id="IPR005135">
    <property type="entry name" value="Endo/exonuclease/phosphatase"/>
</dbReference>
<evidence type="ECO:0000259" key="1">
    <source>
        <dbReference type="Pfam" id="PF14529"/>
    </source>
</evidence>
<keyword evidence="3" id="KW-1185">Reference proteome</keyword>
<accession>A0AAN8JM74</accession>
<proteinExistence type="predicted"/>
<dbReference type="Pfam" id="PF14529">
    <property type="entry name" value="Exo_endo_phos_2"/>
    <property type="match status" value="1"/>
</dbReference>
<dbReference type="Gene3D" id="3.60.10.10">
    <property type="entry name" value="Endonuclease/exonuclease/phosphatase"/>
    <property type="match status" value="1"/>
</dbReference>
<dbReference type="InterPro" id="IPR036691">
    <property type="entry name" value="Endo/exonu/phosph_ase_sf"/>
</dbReference>
<reference evidence="2 3" key="1">
    <citation type="submission" date="2024-01" db="EMBL/GenBank/DDBJ databases">
        <title>The genome of the rayed Mediterranean limpet Patella caerulea (Linnaeus, 1758).</title>
        <authorList>
            <person name="Anh-Thu Weber A."/>
            <person name="Halstead-Nussloch G."/>
        </authorList>
    </citation>
    <scope>NUCLEOTIDE SEQUENCE [LARGE SCALE GENOMIC DNA]</scope>
    <source>
        <strain evidence="2">AATW-2023a</strain>
        <tissue evidence="2">Whole specimen</tissue>
    </source>
</reference>
<dbReference type="GO" id="GO:0003824">
    <property type="term" value="F:catalytic activity"/>
    <property type="evidence" value="ECO:0007669"/>
    <property type="project" value="InterPro"/>
</dbReference>
<dbReference type="GO" id="GO:0007508">
    <property type="term" value="P:larval heart development"/>
    <property type="evidence" value="ECO:0007669"/>
    <property type="project" value="TreeGrafter"/>
</dbReference>
<protein>
    <recommendedName>
        <fullName evidence="1">Endonuclease/exonuclease/phosphatase domain-containing protein</fullName>
    </recommendedName>
</protein>
<dbReference type="EMBL" id="JAZGQO010000009">
    <property type="protein sequence ID" value="KAK6178593.1"/>
    <property type="molecule type" value="Genomic_DNA"/>
</dbReference>
<name>A0AAN8JM74_PATCE</name>
<comment type="caution">
    <text evidence="2">The sequence shown here is derived from an EMBL/GenBank/DDBJ whole genome shotgun (WGS) entry which is preliminary data.</text>
</comment>
<evidence type="ECO:0000313" key="2">
    <source>
        <dbReference type="EMBL" id="KAK6178593.1"/>
    </source>
</evidence>
<sequence length="287" mass="32505">MIDSTDPDIILGTETWLDGNVESTEFLPDRMGYKVARKDRPTDPHGGVLIAAKNEILMTDIKTYSSEMISATLSLDKGKKVLVAVFYRPPDKTDQLYLEGAKKDIADFCVSNKQAPKYIGGDFNLPDIDWCKSQITGHQYPLRVNEAFMEAATDNNLEQQVDFPTRKEATLDLILASHPSYKQRCKPLPAIGNSDHDIVLYDTTITSTPPKPKRRLIKLWKKANIESIKSCIAKFNAEVFGHVDALWNSLKQTIHKAIEDHVPQKLTQARTSHPWMDTSLRRLIKRK</sequence>
<feature type="domain" description="Endonuclease/exonuclease/phosphatase" evidence="1">
    <location>
        <begin position="82"/>
        <end position="199"/>
    </location>
</feature>